<accession>A0AAW9CXM9</accession>
<evidence type="ECO:0000313" key="1">
    <source>
        <dbReference type="EMBL" id="MDW9253429.1"/>
    </source>
</evidence>
<name>A0AAW9CXM9_BURTH</name>
<dbReference type="AlphaFoldDB" id="A0AAW9CXM9"/>
<organism evidence="1 2">
    <name type="scientific">Burkholderia thailandensis</name>
    <dbReference type="NCBI Taxonomy" id="57975"/>
    <lineage>
        <taxon>Bacteria</taxon>
        <taxon>Pseudomonadati</taxon>
        <taxon>Pseudomonadota</taxon>
        <taxon>Betaproteobacteria</taxon>
        <taxon>Burkholderiales</taxon>
        <taxon>Burkholderiaceae</taxon>
        <taxon>Burkholderia</taxon>
        <taxon>pseudomallei group</taxon>
    </lineage>
</organism>
<dbReference type="Proteomes" id="UP001272137">
    <property type="component" value="Unassembled WGS sequence"/>
</dbReference>
<comment type="caution">
    <text evidence="1">The sequence shown here is derived from an EMBL/GenBank/DDBJ whole genome shotgun (WGS) entry which is preliminary data.</text>
</comment>
<dbReference type="KEGG" id="btha:DR62_07050"/>
<protein>
    <submittedName>
        <fullName evidence="1">Uncharacterized protein</fullName>
    </submittedName>
</protein>
<evidence type="ECO:0000313" key="2">
    <source>
        <dbReference type="Proteomes" id="UP001272137"/>
    </source>
</evidence>
<sequence>MTGGYRRRAARDRRARCVRGVRGGAPRFARDAAPDDRFAATRRAPDVARCVAYGARRRASTRMRRARAESAAAA</sequence>
<proteinExistence type="predicted"/>
<gene>
    <name evidence="1" type="ORF">C7S16_6215</name>
</gene>
<reference evidence="1" key="1">
    <citation type="submission" date="2018-08" db="EMBL/GenBank/DDBJ databases">
        <title>Identification of Burkholderia cepacia strains that express a Burkholderia pseudomallei-like capsular polysaccharide.</title>
        <authorList>
            <person name="Burtnick M.N."/>
            <person name="Vongsouvath M."/>
            <person name="Newton P."/>
            <person name="Wuthiekanun V."/>
            <person name="Limmathurotsakul D."/>
            <person name="Brett P.J."/>
            <person name="Chantratita N."/>
            <person name="Dance D.A."/>
        </authorList>
    </citation>
    <scope>NUCLEOTIDE SEQUENCE</scope>
    <source>
        <strain evidence="1">SBXCC001</strain>
    </source>
</reference>
<dbReference type="EMBL" id="QXCT01000001">
    <property type="protein sequence ID" value="MDW9253429.1"/>
    <property type="molecule type" value="Genomic_DNA"/>
</dbReference>